<dbReference type="Proteomes" id="UP000315471">
    <property type="component" value="Unassembled WGS sequence"/>
</dbReference>
<evidence type="ECO:0000313" key="1">
    <source>
        <dbReference type="EMBL" id="TWU43476.1"/>
    </source>
</evidence>
<evidence type="ECO:0000313" key="2">
    <source>
        <dbReference type="Proteomes" id="UP000315471"/>
    </source>
</evidence>
<accession>A0A5C6E7M8</accession>
<protein>
    <submittedName>
        <fullName evidence="1">Uncharacterized protein</fullName>
    </submittedName>
</protein>
<dbReference type="EMBL" id="SJPY01000003">
    <property type="protein sequence ID" value="TWU43476.1"/>
    <property type="molecule type" value="Genomic_DNA"/>
</dbReference>
<organism evidence="1 2">
    <name type="scientific">Novipirellula aureliae</name>
    <dbReference type="NCBI Taxonomy" id="2527966"/>
    <lineage>
        <taxon>Bacteria</taxon>
        <taxon>Pseudomonadati</taxon>
        <taxon>Planctomycetota</taxon>
        <taxon>Planctomycetia</taxon>
        <taxon>Pirellulales</taxon>
        <taxon>Pirellulaceae</taxon>
        <taxon>Novipirellula</taxon>
    </lineage>
</organism>
<reference evidence="1 2" key="1">
    <citation type="submission" date="2019-02" db="EMBL/GenBank/DDBJ databases">
        <title>Deep-cultivation of Planctomycetes and their phenomic and genomic characterization uncovers novel biology.</title>
        <authorList>
            <person name="Wiegand S."/>
            <person name="Jogler M."/>
            <person name="Boedeker C."/>
            <person name="Pinto D."/>
            <person name="Vollmers J."/>
            <person name="Rivas-Marin E."/>
            <person name="Kohn T."/>
            <person name="Peeters S.H."/>
            <person name="Heuer A."/>
            <person name="Rast P."/>
            <person name="Oberbeckmann S."/>
            <person name="Bunk B."/>
            <person name="Jeske O."/>
            <person name="Meyerdierks A."/>
            <person name="Storesund J.E."/>
            <person name="Kallscheuer N."/>
            <person name="Luecker S."/>
            <person name="Lage O.M."/>
            <person name="Pohl T."/>
            <person name="Merkel B.J."/>
            <person name="Hornburger P."/>
            <person name="Mueller R.-W."/>
            <person name="Bruemmer F."/>
            <person name="Labrenz M."/>
            <person name="Spormann A.M."/>
            <person name="Op Den Camp H."/>
            <person name="Overmann J."/>
            <person name="Amann R."/>
            <person name="Jetten M.S.M."/>
            <person name="Mascher T."/>
            <person name="Medema M.H."/>
            <person name="Devos D.P."/>
            <person name="Kaster A.-K."/>
            <person name="Ovreas L."/>
            <person name="Rohde M."/>
            <person name="Galperin M.Y."/>
            <person name="Jogler C."/>
        </authorList>
    </citation>
    <scope>NUCLEOTIDE SEQUENCE [LARGE SCALE GENOMIC DNA]</scope>
    <source>
        <strain evidence="1 2">Q31b</strain>
    </source>
</reference>
<name>A0A5C6E7M8_9BACT</name>
<dbReference type="AlphaFoldDB" id="A0A5C6E7M8"/>
<proteinExistence type="predicted"/>
<sequence length="81" mass="9065">MHRTRHEVIFVTSSLKQILGHFDNGKRFPFAAILGIVLLNNCLNNRHATPAYHTQTPKTQGLTNFRLLPMPDLMLPATAVG</sequence>
<keyword evidence="2" id="KW-1185">Reference proteome</keyword>
<gene>
    <name evidence="1" type="ORF">Q31b_25170</name>
</gene>
<comment type="caution">
    <text evidence="1">The sequence shown here is derived from an EMBL/GenBank/DDBJ whole genome shotgun (WGS) entry which is preliminary data.</text>
</comment>